<evidence type="ECO:0000256" key="7">
    <source>
        <dbReference type="ARBA" id="ARBA00022833"/>
    </source>
</evidence>
<evidence type="ECO:0000256" key="5">
    <source>
        <dbReference type="ARBA" id="ARBA00022723"/>
    </source>
</evidence>
<sequence length="246" mass="25960">MLRAGDVRMMFTDRHDVVSIPPEEVARLGPKAREAVVNGRAAVAERLRLSPDRVVYLRQVHGADVGYVTGPFGQDPPPLDGACTDQAGLGLAVLVADCVPLLAADPEAGVIGVAHAGRMGTTAGIVGSLITAMTARGAAASRTVVLIGPSICGSCYEVSPEVRARTAAVAPEAMCTTRWGTPGVDLRAAITGQLHGLGVRDIRHDRRCTMETASLYSYRREGPTGDFAGYVWRPDRSSLTRSRNAV</sequence>
<keyword evidence="8" id="KW-0186">Copper</keyword>
<comment type="function">
    <text evidence="2">Purine nucleoside enzyme that catalyzes the phosphorolysis of adenosine and inosine nucleosides, yielding D-ribose 1-phosphate and the respective free bases, adenine and hypoxanthine. Also catalyzes the phosphorolysis of S-methyl-5'-thioadenosine into adenine and S-methyl-5-thio-alpha-D-ribose 1-phosphate. Also has adenosine deaminase activity.</text>
</comment>
<comment type="catalytic activity">
    <reaction evidence="1">
        <text>inosine + phosphate = alpha-D-ribose 1-phosphate + hypoxanthine</text>
        <dbReference type="Rhea" id="RHEA:27646"/>
        <dbReference type="ChEBI" id="CHEBI:17368"/>
        <dbReference type="ChEBI" id="CHEBI:17596"/>
        <dbReference type="ChEBI" id="CHEBI:43474"/>
        <dbReference type="ChEBI" id="CHEBI:57720"/>
        <dbReference type="EC" id="2.4.2.1"/>
    </reaction>
    <physiologicalReaction direction="left-to-right" evidence="1">
        <dbReference type="Rhea" id="RHEA:27647"/>
    </physiologicalReaction>
</comment>
<dbReference type="Proteomes" id="UP001317259">
    <property type="component" value="Unassembled WGS sequence"/>
</dbReference>
<proteinExistence type="inferred from homology"/>
<dbReference type="EMBL" id="JAKRKC020000001">
    <property type="protein sequence ID" value="MCK2212424.1"/>
    <property type="molecule type" value="Genomic_DNA"/>
</dbReference>
<dbReference type="SUPFAM" id="SSF64438">
    <property type="entry name" value="CNF1/YfiH-like putative cysteine hydrolases"/>
    <property type="match status" value="1"/>
</dbReference>
<evidence type="ECO:0000313" key="13">
    <source>
        <dbReference type="EMBL" id="MCK2212424.1"/>
    </source>
</evidence>
<evidence type="ECO:0000256" key="10">
    <source>
        <dbReference type="ARBA" id="ARBA00048968"/>
    </source>
</evidence>
<keyword evidence="6" id="KW-0378">Hydrolase</keyword>
<comment type="caution">
    <text evidence="13">The sequence shown here is derived from an EMBL/GenBank/DDBJ whole genome shotgun (WGS) entry which is preliminary data.</text>
</comment>
<dbReference type="NCBIfam" id="TIGR00726">
    <property type="entry name" value="peptidoglycan editing factor PgeF"/>
    <property type="match status" value="1"/>
</dbReference>
<comment type="similarity">
    <text evidence="3 12">Belongs to the purine nucleoside phosphorylase YfiH/LACC1 family.</text>
</comment>
<keyword evidence="7" id="KW-0862">Zinc</keyword>
<gene>
    <name evidence="13" type="primary">pgeF</name>
    <name evidence="13" type="ORF">MF672_001205</name>
</gene>
<evidence type="ECO:0000256" key="11">
    <source>
        <dbReference type="ARBA" id="ARBA00049893"/>
    </source>
</evidence>
<accession>A0ABT0FJD9</accession>
<name>A0ABT0FJD9_9ACTN</name>
<organism evidence="13 14">
    <name type="scientific">Actinomadura luzonensis</name>
    <dbReference type="NCBI Taxonomy" id="2805427"/>
    <lineage>
        <taxon>Bacteria</taxon>
        <taxon>Bacillati</taxon>
        <taxon>Actinomycetota</taxon>
        <taxon>Actinomycetes</taxon>
        <taxon>Streptosporangiales</taxon>
        <taxon>Thermomonosporaceae</taxon>
        <taxon>Actinomadura</taxon>
    </lineage>
</organism>
<dbReference type="InterPro" id="IPR003730">
    <property type="entry name" value="Cu_polyphenol_OxRdtase"/>
</dbReference>
<dbReference type="InterPro" id="IPR038371">
    <property type="entry name" value="Cu_polyphenol_OxRdtase_sf"/>
</dbReference>
<evidence type="ECO:0000256" key="3">
    <source>
        <dbReference type="ARBA" id="ARBA00007353"/>
    </source>
</evidence>
<keyword evidence="4" id="KW-0808">Transferase</keyword>
<dbReference type="CDD" id="cd16833">
    <property type="entry name" value="YfiH"/>
    <property type="match status" value="1"/>
</dbReference>
<comment type="catalytic activity">
    <reaction evidence="10">
        <text>adenosine + phosphate = alpha-D-ribose 1-phosphate + adenine</text>
        <dbReference type="Rhea" id="RHEA:27642"/>
        <dbReference type="ChEBI" id="CHEBI:16335"/>
        <dbReference type="ChEBI" id="CHEBI:16708"/>
        <dbReference type="ChEBI" id="CHEBI:43474"/>
        <dbReference type="ChEBI" id="CHEBI:57720"/>
        <dbReference type="EC" id="2.4.2.1"/>
    </reaction>
    <physiologicalReaction direction="left-to-right" evidence="10">
        <dbReference type="Rhea" id="RHEA:27643"/>
    </physiologicalReaction>
</comment>
<dbReference type="PANTHER" id="PTHR30616:SF2">
    <property type="entry name" value="PURINE NUCLEOSIDE PHOSPHORYLASE LACC1"/>
    <property type="match status" value="1"/>
</dbReference>
<evidence type="ECO:0000313" key="14">
    <source>
        <dbReference type="Proteomes" id="UP001317259"/>
    </source>
</evidence>
<reference evidence="13 14" key="1">
    <citation type="submission" date="2022-04" db="EMBL/GenBank/DDBJ databases">
        <title>Genome draft of Actinomadura sp. ATCC 31491.</title>
        <authorList>
            <person name="Shi X."/>
            <person name="Du Y."/>
        </authorList>
    </citation>
    <scope>NUCLEOTIDE SEQUENCE [LARGE SCALE GENOMIC DNA]</scope>
    <source>
        <strain evidence="13 14">ATCC 31491</strain>
    </source>
</reference>
<dbReference type="InterPro" id="IPR011324">
    <property type="entry name" value="Cytotoxic_necrot_fac-like_cat"/>
</dbReference>
<evidence type="ECO:0000256" key="8">
    <source>
        <dbReference type="ARBA" id="ARBA00023008"/>
    </source>
</evidence>
<evidence type="ECO:0000256" key="12">
    <source>
        <dbReference type="RuleBase" id="RU361274"/>
    </source>
</evidence>
<evidence type="ECO:0000256" key="2">
    <source>
        <dbReference type="ARBA" id="ARBA00003215"/>
    </source>
</evidence>
<evidence type="ECO:0000256" key="9">
    <source>
        <dbReference type="ARBA" id="ARBA00047989"/>
    </source>
</evidence>
<dbReference type="PANTHER" id="PTHR30616">
    <property type="entry name" value="UNCHARACTERIZED PROTEIN YFIH"/>
    <property type="match status" value="1"/>
</dbReference>
<evidence type="ECO:0000256" key="4">
    <source>
        <dbReference type="ARBA" id="ARBA00022679"/>
    </source>
</evidence>
<protein>
    <recommendedName>
        <fullName evidence="12">Purine nucleoside phosphorylase</fullName>
    </recommendedName>
</protein>
<comment type="catalytic activity">
    <reaction evidence="11">
        <text>S-methyl-5'-thioadenosine + phosphate = 5-(methylsulfanyl)-alpha-D-ribose 1-phosphate + adenine</text>
        <dbReference type="Rhea" id="RHEA:11852"/>
        <dbReference type="ChEBI" id="CHEBI:16708"/>
        <dbReference type="ChEBI" id="CHEBI:17509"/>
        <dbReference type="ChEBI" id="CHEBI:43474"/>
        <dbReference type="ChEBI" id="CHEBI:58533"/>
        <dbReference type="EC" id="2.4.2.28"/>
    </reaction>
    <physiologicalReaction direction="left-to-right" evidence="11">
        <dbReference type="Rhea" id="RHEA:11853"/>
    </physiologicalReaction>
</comment>
<evidence type="ECO:0000256" key="1">
    <source>
        <dbReference type="ARBA" id="ARBA00000553"/>
    </source>
</evidence>
<keyword evidence="5" id="KW-0479">Metal-binding</keyword>
<dbReference type="RefSeq" id="WP_242377035.1">
    <property type="nucleotide sequence ID" value="NZ_JAKRKC020000001.1"/>
</dbReference>
<comment type="catalytic activity">
    <reaction evidence="9">
        <text>adenosine + H2O + H(+) = inosine + NH4(+)</text>
        <dbReference type="Rhea" id="RHEA:24408"/>
        <dbReference type="ChEBI" id="CHEBI:15377"/>
        <dbReference type="ChEBI" id="CHEBI:15378"/>
        <dbReference type="ChEBI" id="CHEBI:16335"/>
        <dbReference type="ChEBI" id="CHEBI:17596"/>
        <dbReference type="ChEBI" id="CHEBI:28938"/>
        <dbReference type="EC" id="3.5.4.4"/>
    </reaction>
    <physiologicalReaction direction="left-to-right" evidence="9">
        <dbReference type="Rhea" id="RHEA:24409"/>
    </physiologicalReaction>
</comment>
<evidence type="ECO:0000256" key="6">
    <source>
        <dbReference type="ARBA" id="ARBA00022801"/>
    </source>
</evidence>
<keyword evidence="14" id="KW-1185">Reference proteome</keyword>
<dbReference type="Gene3D" id="3.60.140.10">
    <property type="entry name" value="CNF1/YfiH-like putative cysteine hydrolases"/>
    <property type="match status" value="1"/>
</dbReference>
<dbReference type="Pfam" id="PF02578">
    <property type="entry name" value="Cu-oxidase_4"/>
    <property type="match status" value="1"/>
</dbReference>